<evidence type="ECO:0000313" key="4">
    <source>
        <dbReference type="Proteomes" id="UP000198348"/>
    </source>
</evidence>
<dbReference type="EMBL" id="FZNW01000006">
    <property type="protein sequence ID" value="SNR46760.1"/>
    <property type="molecule type" value="Genomic_DNA"/>
</dbReference>
<gene>
    <name evidence="3" type="ORF">SAMN06265360_106245</name>
</gene>
<dbReference type="InterPro" id="IPR007421">
    <property type="entry name" value="Schlafen_AlbA_2_dom"/>
</dbReference>
<keyword evidence="3" id="KW-0547">Nucleotide-binding</keyword>
<dbReference type="Pfam" id="PF13749">
    <property type="entry name" value="HATPase_c_4"/>
    <property type="match status" value="1"/>
</dbReference>
<keyword evidence="4" id="KW-1185">Reference proteome</keyword>
<sequence>MSSNEVDHILHHAAQSDVGQQLLAAPENQWFDRKSVRINAKDLARTLIAFANAEGGTVVVGLRDGHVEGLHGHVSKVNALRQACMDHAVPPVRSSAEEVSCVNEAGENDTLLVIRVPPGERVHETPSGDCYLRSGDESRKLSFHQRQELEFDKGQAQYDGFAAAGVDLTDLDSTLLEQYRTSAGAEILDRLLHARSLLTREGHVTNAAYLLFATHPQHLFPQAFIRVLRFTSTERGTGARFTLDEEADLRIEGPLPRAINDAREAIERYAPRRRALDEYGRFTGHDLVPRQAWLEGLVNAAIHRSYSLAGDHIRVEIYPDRIEIESPGRFPGLADPSKPLEISRFARNPRIARVCADLRIGQEFGEGIKRIFDEMRRVGLRDPIYTQTSGSVRLKLAAVSRLDPELAARLPHGAQAVLDLLRATDRPLGTGDIADSLDLSRPTAIARLRALHDEGLVSWNGRSAKDPRATWAIAVE</sequence>
<dbReference type="SUPFAM" id="SSF46785">
    <property type="entry name" value="Winged helix' DNA-binding domain"/>
    <property type="match status" value="1"/>
</dbReference>
<dbReference type="InterPro" id="IPR038461">
    <property type="entry name" value="Schlafen_AlbA_2_dom_sf"/>
</dbReference>
<dbReference type="InterPro" id="IPR036388">
    <property type="entry name" value="WH-like_DNA-bd_sf"/>
</dbReference>
<evidence type="ECO:0000259" key="2">
    <source>
        <dbReference type="Pfam" id="PF09339"/>
    </source>
</evidence>
<dbReference type="Pfam" id="PF09339">
    <property type="entry name" value="HTH_IclR"/>
    <property type="match status" value="1"/>
</dbReference>
<organism evidence="3 4">
    <name type="scientific">Haloechinothrix alba</name>
    <dbReference type="NCBI Taxonomy" id="664784"/>
    <lineage>
        <taxon>Bacteria</taxon>
        <taxon>Bacillati</taxon>
        <taxon>Actinomycetota</taxon>
        <taxon>Actinomycetes</taxon>
        <taxon>Pseudonocardiales</taxon>
        <taxon>Pseudonocardiaceae</taxon>
        <taxon>Haloechinothrix</taxon>
    </lineage>
</organism>
<feature type="domain" description="HTH iclR-type" evidence="2">
    <location>
        <begin position="416"/>
        <end position="459"/>
    </location>
</feature>
<dbReference type="AlphaFoldDB" id="A0A238WJN0"/>
<keyword evidence="3" id="KW-0347">Helicase</keyword>
<feature type="domain" description="Schlafen AlbA-2" evidence="1">
    <location>
        <begin position="27"/>
        <end position="141"/>
    </location>
</feature>
<keyword evidence="3" id="KW-0378">Hydrolase</keyword>
<dbReference type="Pfam" id="PF04326">
    <property type="entry name" value="SLFN_AlbA_2"/>
    <property type="match status" value="1"/>
</dbReference>
<dbReference type="GO" id="GO:0006355">
    <property type="term" value="P:regulation of DNA-templated transcription"/>
    <property type="evidence" value="ECO:0007669"/>
    <property type="project" value="InterPro"/>
</dbReference>
<dbReference type="GO" id="GO:0004386">
    <property type="term" value="F:helicase activity"/>
    <property type="evidence" value="ECO:0007669"/>
    <property type="project" value="UniProtKB-KW"/>
</dbReference>
<dbReference type="InterPro" id="IPR005471">
    <property type="entry name" value="Tscrpt_reg_IclR_N"/>
</dbReference>
<name>A0A238WJN0_9PSEU</name>
<reference evidence="3 4" key="1">
    <citation type="submission" date="2017-06" db="EMBL/GenBank/DDBJ databases">
        <authorList>
            <person name="Kim H.J."/>
            <person name="Triplett B.A."/>
        </authorList>
    </citation>
    <scope>NUCLEOTIDE SEQUENCE [LARGE SCALE GENOMIC DNA]</scope>
    <source>
        <strain evidence="3 4">DSM 45207</strain>
    </source>
</reference>
<dbReference type="Gene3D" id="3.30.565.60">
    <property type="match status" value="1"/>
</dbReference>
<protein>
    <submittedName>
        <fullName evidence="3">ATP-dependent DNA helicase RecG</fullName>
    </submittedName>
</protein>
<dbReference type="InterPro" id="IPR036390">
    <property type="entry name" value="WH_DNA-bd_sf"/>
</dbReference>
<dbReference type="Gene3D" id="1.10.10.10">
    <property type="entry name" value="Winged helix-like DNA-binding domain superfamily/Winged helix DNA-binding domain"/>
    <property type="match status" value="1"/>
</dbReference>
<proteinExistence type="predicted"/>
<dbReference type="InterPro" id="IPR038475">
    <property type="entry name" value="RecG_C_sf"/>
</dbReference>
<dbReference type="PANTHER" id="PTHR30595:SF6">
    <property type="entry name" value="SCHLAFEN ALBA-2 DOMAIN-CONTAINING PROTEIN"/>
    <property type="match status" value="1"/>
</dbReference>
<evidence type="ECO:0000313" key="3">
    <source>
        <dbReference type="EMBL" id="SNR46760.1"/>
    </source>
</evidence>
<dbReference type="GO" id="GO:0003677">
    <property type="term" value="F:DNA binding"/>
    <property type="evidence" value="ECO:0007669"/>
    <property type="project" value="InterPro"/>
</dbReference>
<evidence type="ECO:0000259" key="1">
    <source>
        <dbReference type="Pfam" id="PF04326"/>
    </source>
</evidence>
<dbReference type="Proteomes" id="UP000198348">
    <property type="component" value="Unassembled WGS sequence"/>
</dbReference>
<keyword evidence="3" id="KW-0067">ATP-binding</keyword>
<dbReference type="PANTHER" id="PTHR30595">
    <property type="entry name" value="GLPR-RELATED TRANSCRIPTIONAL REPRESSOR"/>
    <property type="match status" value="1"/>
</dbReference>
<dbReference type="Gene3D" id="3.30.950.30">
    <property type="entry name" value="Schlafen, AAA domain"/>
    <property type="match status" value="1"/>
</dbReference>
<accession>A0A238WJN0</accession>
<dbReference type="RefSeq" id="WP_217898485.1">
    <property type="nucleotide sequence ID" value="NZ_FZNW01000006.1"/>
</dbReference>